<accession>A0A2T1E9J8</accession>
<dbReference type="PANTHER" id="PTHR34504:SF4">
    <property type="entry name" value="ANTITOXIN HICB"/>
    <property type="match status" value="1"/>
</dbReference>
<reference evidence="2 3" key="2">
    <citation type="submission" date="2018-03" db="EMBL/GenBank/DDBJ databases">
        <title>The ancient ancestry and fast evolution of plastids.</title>
        <authorList>
            <person name="Moore K.R."/>
            <person name="Magnabosco C."/>
            <person name="Momper L."/>
            <person name="Gold D.A."/>
            <person name="Bosak T."/>
            <person name="Fournier G.P."/>
        </authorList>
    </citation>
    <scope>NUCLEOTIDE SEQUENCE [LARGE SCALE GENOMIC DNA]</scope>
    <source>
        <strain evidence="2 3">ULC18</strain>
    </source>
</reference>
<evidence type="ECO:0000313" key="2">
    <source>
        <dbReference type="EMBL" id="PSB29422.1"/>
    </source>
</evidence>
<evidence type="ECO:0000313" key="3">
    <source>
        <dbReference type="Proteomes" id="UP000239576"/>
    </source>
</evidence>
<dbReference type="EMBL" id="PVWK01000062">
    <property type="protein sequence ID" value="PSB29422.1"/>
    <property type="molecule type" value="Genomic_DNA"/>
</dbReference>
<keyword evidence="3" id="KW-1185">Reference proteome</keyword>
<dbReference type="SUPFAM" id="SSF143100">
    <property type="entry name" value="TTHA1013/TTHA0281-like"/>
    <property type="match status" value="1"/>
</dbReference>
<reference evidence="3" key="1">
    <citation type="submission" date="2018-02" db="EMBL/GenBank/DDBJ databases">
        <authorList>
            <person name="Moore K."/>
            <person name="Momper L."/>
        </authorList>
    </citation>
    <scope>NUCLEOTIDE SEQUENCE [LARGE SCALE GENOMIC DNA]</scope>
    <source>
        <strain evidence="3">ULC18</strain>
    </source>
</reference>
<dbReference type="InterPro" id="IPR031807">
    <property type="entry name" value="HicB-like"/>
</dbReference>
<comment type="caution">
    <text evidence="2">The sequence shown here is derived from an EMBL/GenBank/DDBJ whole genome shotgun (WGS) entry which is preliminary data.</text>
</comment>
<organism evidence="2 3">
    <name type="scientific">Stenomitos frigidus ULC18</name>
    <dbReference type="NCBI Taxonomy" id="2107698"/>
    <lineage>
        <taxon>Bacteria</taxon>
        <taxon>Bacillati</taxon>
        <taxon>Cyanobacteriota</taxon>
        <taxon>Cyanophyceae</taxon>
        <taxon>Leptolyngbyales</taxon>
        <taxon>Leptolyngbyaceae</taxon>
        <taxon>Stenomitos</taxon>
    </lineage>
</organism>
<evidence type="ECO:0000259" key="1">
    <source>
        <dbReference type="Pfam" id="PF15919"/>
    </source>
</evidence>
<dbReference type="InterPro" id="IPR051404">
    <property type="entry name" value="TA_system_antitoxin"/>
</dbReference>
<dbReference type="OrthoDB" id="9807959at2"/>
<name>A0A2T1E9J8_9CYAN</name>
<protein>
    <submittedName>
        <fullName evidence="2">Toxin-antitoxin system, antitoxin component, HicB family protein</fullName>
    </submittedName>
</protein>
<proteinExistence type="predicted"/>
<dbReference type="InterPro" id="IPR035069">
    <property type="entry name" value="TTHA1013/TTHA0281-like"/>
</dbReference>
<feature type="domain" description="HicB-like antitoxin of toxin-antitoxin system" evidence="1">
    <location>
        <begin position="6"/>
        <end position="70"/>
    </location>
</feature>
<sequence length="81" mass="8704">MLYKVPLVLSPQSEGGFTVTSPLLPELVTEGETVEEALANVRDALAAVVEAYEDLGRHLPLNMQVADAENALWLETVVTAP</sequence>
<gene>
    <name evidence="2" type="ORF">C7B82_11400</name>
</gene>
<dbReference type="Proteomes" id="UP000239576">
    <property type="component" value="Unassembled WGS sequence"/>
</dbReference>
<dbReference type="RefSeq" id="WP_106256416.1">
    <property type="nucleotide sequence ID" value="NZ_CAWNSW010000155.1"/>
</dbReference>
<dbReference type="Gene3D" id="3.30.160.250">
    <property type="match status" value="1"/>
</dbReference>
<dbReference type="Pfam" id="PF15919">
    <property type="entry name" value="HicB_lk_antitox"/>
    <property type="match status" value="1"/>
</dbReference>
<dbReference type="AlphaFoldDB" id="A0A2T1E9J8"/>
<dbReference type="PANTHER" id="PTHR34504">
    <property type="entry name" value="ANTITOXIN HICB"/>
    <property type="match status" value="1"/>
</dbReference>